<dbReference type="Proteomes" id="UP000809621">
    <property type="component" value="Unassembled WGS sequence"/>
</dbReference>
<dbReference type="SUPFAM" id="SSF48498">
    <property type="entry name" value="Tetracyclin repressor-like, C-terminal domain"/>
    <property type="match status" value="1"/>
</dbReference>
<accession>A0ABS2HLF2</accession>
<evidence type="ECO:0000256" key="2">
    <source>
        <dbReference type="ARBA" id="ARBA00023125"/>
    </source>
</evidence>
<protein>
    <submittedName>
        <fullName evidence="6">TetR/AcrR family transcriptional regulator</fullName>
    </submittedName>
</protein>
<dbReference type="InterPro" id="IPR001647">
    <property type="entry name" value="HTH_TetR"/>
</dbReference>
<keyword evidence="3" id="KW-0804">Transcription</keyword>
<dbReference type="InterPro" id="IPR036271">
    <property type="entry name" value="Tet_transcr_reg_TetR-rel_C_sf"/>
</dbReference>
<gene>
    <name evidence="6" type="ORF">JQC93_15700</name>
</gene>
<organism evidence="6 7">
    <name type="scientific">Vibrio ulleungensis</name>
    <dbReference type="NCBI Taxonomy" id="2807619"/>
    <lineage>
        <taxon>Bacteria</taxon>
        <taxon>Pseudomonadati</taxon>
        <taxon>Pseudomonadota</taxon>
        <taxon>Gammaproteobacteria</taxon>
        <taxon>Vibrionales</taxon>
        <taxon>Vibrionaceae</taxon>
        <taxon>Vibrio</taxon>
    </lineage>
</organism>
<dbReference type="RefSeq" id="WP_205159358.1">
    <property type="nucleotide sequence ID" value="NZ_JAFEUM010000007.1"/>
</dbReference>
<keyword evidence="2 4" id="KW-0238">DNA-binding</keyword>
<dbReference type="Gene3D" id="1.10.357.10">
    <property type="entry name" value="Tetracycline Repressor, domain 2"/>
    <property type="match status" value="1"/>
</dbReference>
<evidence type="ECO:0000256" key="3">
    <source>
        <dbReference type="ARBA" id="ARBA00023163"/>
    </source>
</evidence>
<evidence type="ECO:0000259" key="5">
    <source>
        <dbReference type="PROSITE" id="PS50977"/>
    </source>
</evidence>
<evidence type="ECO:0000313" key="6">
    <source>
        <dbReference type="EMBL" id="MBM7037854.1"/>
    </source>
</evidence>
<comment type="caution">
    <text evidence="6">The sequence shown here is derived from an EMBL/GenBank/DDBJ whole genome shotgun (WGS) entry which is preliminary data.</text>
</comment>
<dbReference type="InterPro" id="IPR009057">
    <property type="entry name" value="Homeodomain-like_sf"/>
</dbReference>
<evidence type="ECO:0000256" key="1">
    <source>
        <dbReference type="ARBA" id="ARBA00023015"/>
    </source>
</evidence>
<keyword evidence="7" id="KW-1185">Reference proteome</keyword>
<reference evidence="6 7" key="1">
    <citation type="submission" date="2021-02" db="EMBL/GenBank/DDBJ databases">
        <authorList>
            <person name="Park J.-S."/>
        </authorList>
    </citation>
    <scope>NUCLEOTIDE SEQUENCE [LARGE SCALE GENOMIC DNA]</scope>
    <source>
        <strain evidence="6 7">188UL20-2</strain>
    </source>
</reference>
<dbReference type="PROSITE" id="PS50977">
    <property type="entry name" value="HTH_TETR_2"/>
    <property type="match status" value="1"/>
</dbReference>
<keyword evidence="1" id="KW-0805">Transcription regulation</keyword>
<dbReference type="InterPro" id="IPR050109">
    <property type="entry name" value="HTH-type_TetR-like_transc_reg"/>
</dbReference>
<dbReference type="Pfam" id="PF00440">
    <property type="entry name" value="TetR_N"/>
    <property type="match status" value="1"/>
</dbReference>
<sequence>MNSIEVKAKRTRLTPHKRKQDLLEQSMRVFAMQGIGRCGHTEIAQAAGVSVATVFNYFQSREDLLDQVLQQVVQRFEHFIVDSIDERATARKNIDRISNGILKLVKNEQYWLHVWFEWSASARHDLGPLFVSSNNAVSQHLENMFERAMARGEVCDQHQASDLVNMLYALVYMLFTQANRNLSQRELKRMRSSVFDMLCIYQHAPNASRFVRF</sequence>
<dbReference type="EMBL" id="JAFEUM010000007">
    <property type="protein sequence ID" value="MBM7037854.1"/>
    <property type="molecule type" value="Genomic_DNA"/>
</dbReference>
<evidence type="ECO:0000313" key="7">
    <source>
        <dbReference type="Proteomes" id="UP000809621"/>
    </source>
</evidence>
<dbReference type="PANTHER" id="PTHR30055">
    <property type="entry name" value="HTH-TYPE TRANSCRIPTIONAL REGULATOR RUTR"/>
    <property type="match status" value="1"/>
</dbReference>
<dbReference type="PRINTS" id="PR00455">
    <property type="entry name" value="HTHTETR"/>
</dbReference>
<feature type="DNA-binding region" description="H-T-H motif" evidence="4">
    <location>
        <begin position="39"/>
        <end position="58"/>
    </location>
</feature>
<dbReference type="PANTHER" id="PTHR30055:SF234">
    <property type="entry name" value="HTH-TYPE TRANSCRIPTIONAL REGULATOR BETI"/>
    <property type="match status" value="1"/>
</dbReference>
<proteinExistence type="predicted"/>
<feature type="domain" description="HTH tetR-type" evidence="5">
    <location>
        <begin position="16"/>
        <end position="76"/>
    </location>
</feature>
<name>A0ABS2HLF2_9VIBR</name>
<evidence type="ECO:0000256" key="4">
    <source>
        <dbReference type="PROSITE-ProRule" id="PRU00335"/>
    </source>
</evidence>
<dbReference type="SUPFAM" id="SSF46689">
    <property type="entry name" value="Homeodomain-like"/>
    <property type="match status" value="1"/>
</dbReference>